<evidence type="ECO:0000313" key="3">
    <source>
        <dbReference type="Proteomes" id="UP001165263"/>
    </source>
</evidence>
<dbReference type="Proteomes" id="UP001165263">
    <property type="component" value="Unassembled WGS sequence"/>
</dbReference>
<dbReference type="NCBIfam" id="TIGR02427">
    <property type="entry name" value="protocat_pcaD"/>
    <property type="match status" value="1"/>
</dbReference>
<dbReference type="InterPro" id="IPR050471">
    <property type="entry name" value="AB_hydrolase"/>
</dbReference>
<dbReference type="Pfam" id="PF00561">
    <property type="entry name" value="Abhydrolase_1"/>
    <property type="match status" value="1"/>
</dbReference>
<organism evidence="2 3">
    <name type="scientific">Telluria mixta</name>
    <dbReference type="NCBI Taxonomy" id="34071"/>
    <lineage>
        <taxon>Bacteria</taxon>
        <taxon>Pseudomonadati</taxon>
        <taxon>Pseudomonadota</taxon>
        <taxon>Betaproteobacteria</taxon>
        <taxon>Burkholderiales</taxon>
        <taxon>Oxalobacteraceae</taxon>
        <taxon>Telluria group</taxon>
        <taxon>Telluria</taxon>
    </lineage>
</organism>
<dbReference type="Gene3D" id="3.40.50.1820">
    <property type="entry name" value="alpha/beta hydrolase"/>
    <property type="match status" value="1"/>
</dbReference>
<feature type="domain" description="AB hydrolase-1" evidence="1">
    <location>
        <begin position="24"/>
        <end position="249"/>
    </location>
</feature>
<dbReference type="SUPFAM" id="SSF53474">
    <property type="entry name" value="alpha/beta-Hydrolases"/>
    <property type="match status" value="1"/>
</dbReference>
<dbReference type="PANTHER" id="PTHR43433:SF1">
    <property type="entry name" value="BLL5160 PROTEIN"/>
    <property type="match status" value="1"/>
</dbReference>
<proteinExistence type="predicted"/>
<dbReference type="RefSeq" id="WP_259447437.1">
    <property type="nucleotide sequence ID" value="NZ_CP119520.1"/>
</dbReference>
<dbReference type="EMBL" id="JANUHC010000001">
    <property type="protein sequence ID" value="MCS0628190.1"/>
    <property type="molecule type" value="Genomic_DNA"/>
</dbReference>
<sequence>MRYVDIDDVRLHVRTDGDPARPCIVLSNSLGTDLSMWDPQAAVLARDYHVVRYDTRGHGLSGRRSGRNTAPVTLDRLGSDVVGLLDALEIQRAHFCGISMGGMIGQWLGIHAPQRLDKLVLANTAARIGTHEGWTARAAQVRAGGMDGVADGAAARWFTPAFGARSPGLVEAMLVRLREQDPQGYAACCDALAQADLRADIAAIRCPTLVIAGRADPVTTVADARMLAETIANAALAEVDASHISNIEAEHPFSEHLRRFLAA</sequence>
<name>A0ABT2BSU5_9BURK</name>
<evidence type="ECO:0000259" key="1">
    <source>
        <dbReference type="Pfam" id="PF00561"/>
    </source>
</evidence>
<reference evidence="2" key="1">
    <citation type="submission" date="2022-08" db="EMBL/GenBank/DDBJ databases">
        <title>Reclassification of Massilia species as members of the genera Telluria, Duganella, Pseudoduganella, Mokoshia gen. nov. and Zemynaea gen. nov. using orthogonal and non-orthogonal genome-based approaches.</title>
        <authorList>
            <person name="Bowman J.P."/>
        </authorList>
    </citation>
    <scope>NUCLEOTIDE SEQUENCE</scope>
    <source>
        <strain evidence="2">LMG 11547</strain>
    </source>
</reference>
<dbReference type="PRINTS" id="PR00111">
    <property type="entry name" value="ABHYDROLASE"/>
</dbReference>
<protein>
    <submittedName>
        <fullName evidence="2">3-oxoadipate enol-lactonase</fullName>
        <ecNumber evidence="2">3.1.1.24</ecNumber>
    </submittedName>
</protein>
<keyword evidence="3" id="KW-1185">Reference proteome</keyword>
<gene>
    <name evidence="2" type="primary">pcaD</name>
    <name evidence="2" type="ORF">NX786_02375</name>
</gene>
<evidence type="ECO:0000313" key="2">
    <source>
        <dbReference type="EMBL" id="MCS0628190.1"/>
    </source>
</evidence>
<dbReference type="EC" id="3.1.1.24" evidence="2"/>
<dbReference type="InterPro" id="IPR000073">
    <property type="entry name" value="AB_hydrolase_1"/>
</dbReference>
<comment type="caution">
    <text evidence="2">The sequence shown here is derived from an EMBL/GenBank/DDBJ whole genome shotgun (WGS) entry which is preliminary data.</text>
</comment>
<dbReference type="PANTHER" id="PTHR43433">
    <property type="entry name" value="HYDROLASE, ALPHA/BETA FOLD FAMILY PROTEIN"/>
    <property type="match status" value="1"/>
</dbReference>
<dbReference type="InterPro" id="IPR026968">
    <property type="entry name" value="PcaD/CatD"/>
</dbReference>
<accession>A0ABT2BSU5</accession>
<dbReference type="InterPro" id="IPR029058">
    <property type="entry name" value="AB_hydrolase_fold"/>
</dbReference>
<dbReference type="GO" id="GO:0047570">
    <property type="term" value="F:3-oxoadipate enol-lactonase activity"/>
    <property type="evidence" value="ECO:0007669"/>
    <property type="project" value="UniProtKB-EC"/>
</dbReference>
<keyword evidence="2" id="KW-0378">Hydrolase</keyword>